<comment type="caution">
    <text evidence="1">The sequence shown here is derived from an EMBL/GenBank/DDBJ whole genome shotgun (WGS) entry which is preliminary data.</text>
</comment>
<gene>
    <name evidence="1" type="ORF">TNCV_3413171</name>
</gene>
<proteinExistence type="predicted"/>
<dbReference type="Proteomes" id="UP000887159">
    <property type="component" value="Unassembled WGS sequence"/>
</dbReference>
<reference evidence="1" key="1">
    <citation type="submission" date="2020-08" db="EMBL/GenBank/DDBJ databases">
        <title>Multicomponent nature underlies the extraordinary mechanical properties of spider dragline silk.</title>
        <authorList>
            <person name="Kono N."/>
            <person name="Nakamura H."/>
            <person name="Mori M."/>
            <person name="Yoshida Y."/>
            <person name="Ohtoshi R."/>
            <person name="Malay A.D."/>
            <person name="Moran D.A.P."/>
            <person name="Tomita M."/>
            <person name="Numata K."/>
            <person name="Arakawa K."/>
        </authorList>
    </citation>
    <scope>NUCLEOTIDE SEQUENCE</scope>
</reference>
<dbReference type="AlphaFoldDB" id="A0A8X6RKC2"/>
<sequence>MQQGSRYLRKLAAQLRNREATVLHALPHKLNNINIDEGRSPTALFIMDTWTTPLKTAYTSDVPSAYS</sequence>
<organism evidence="1 2">
    <name type="scientific">Trichonephila clavipes</name>
    <name type="common">Golden silk orbweaver</name>
    <name type="synonym">Nephila clavipes</name>
    <dbReference type="NCBI Taxonomy" id="2585209"/>
    <lineage>
        <taxon>Eukaryota</taxon>
        <taxon>Metazoa</taxon>
        <taxon>Ecdysozoa</taxon>
        <taxon>Arthropoda</taxon>
        <taxon>Chelicerata</taxon>
        <taxon>Arachnida</taxon>
        <taxon>Araneae</taxon>
        <taxon>Araneomorphae</taxon>
        <taxon>Entelegynae</taxon>
        <taxon>Araneoidea</taxon>
        <taxon>Nephilidae</taxon>
        <taxon>Trichonephila</taxon>
    </lineage>
</organism>
<accession>A0A8X6RKC2</accession>
<evidence type="ECO:0000313" key="2">
    <source>
        <dbReference type="Proteomes" id="UP000887159"/>
    </source>
</evidence>
<keyword evidence="2" id="KW-1185">Reference proteome</keyword>
<protein>
    <submittedName>
        <fullName evidence="1">Uncharacterized protein</fullName>
    </submittedName>
</protein>
<name>A0A8X6RKC2_TRICX</name>
<dbReference type="EMBL" id="BMAU01021176">
    <property type="protein sequence ID" value="GFX93954.1"/>
    <property type="molecule type" value="Genomic_DNA"/>
</dbReference>
<evidence type="ECO:0000313" key="1">
    <source>
        <dbReference type="EMBL" id="GFX93954.1"/>
    </source>
</evidence>